<dbReference type="EMBL" id="BART01004192">
    <property type="protein sequence ID" value="GAG67699.1"/>
    <property type="molecule type" value="Genomic_DNA"/>
</dbReference>
<comment type="caution">
    <text evidence="1">The sequence shown here is derived from an EMBL/GenBank/DDBJ whole genome shotgun (WGS) entry which is preliminary data.</text>
</comment>
<accession>X0ZEH9</accession>
<sequence>RNGVPHALGITDGIDFTIDQATGGVKTDLNGYTLTGVSTEGGLSPKLDAATLTALQALVVEPT</sequence>
<proteinExistence type="predicted"/>
<protein>
    <submittedName>
        <fullName evidence="1">Uncharacterized protein</fullName>
    </submittedName>
</protein>
<dbReference type="AlphaFoldDB" id="X0ZEH9"/>
<name>X0ZEH9_9ZZZZ</name>
<organism evidence="1">
    <name type="scientific">marine sediment metagenome</name>
    <dbReference type="NCBI Taxonomy" id="412755"/>
    <lineage>
        <taxon>unclassified sequences</taxon>
        <taxon>metagenomes</taxon>
        <taxon>ecological metagenomes</taxon>
    </lineage>
</organism>
<reference evidence="1" key="1">
    <citation type="journal article" date="2014" name="Front. Microbiol.">
        <title>High frequency of phylogenetically diverse reductive dehalogenase-homologous genes in deep subseafloor sedimentary metagenomes.</title>
        <authorList>
            <person name="Kawai M."/>
            <person name="Futagami T."/>
            <person name="Toyoda A."/>
            <person name="Takaki Y."/>
            <person name="Nishi S."/>
            <person name="Hori S."/>
            <person name="Arai W."/>
            <person name="Tsubouchi T."/>
            <person name="Morono Y."/>
            <person name="Uchiyama I."/>
            <person name="Ito T."/>
            <person name="Fujiyama A."/>
            <person name="Inagaki F."/>
            <person name="Takami H."/>
        </authorList>
    </citation>
    <scope>NUCLEOTIDE SEQUENCE</scope>
    <source>
        <strain evidence="1">Expedition CK06-06</strain>
    </source>
</reference>
<feature type="non-terminal residue" evidence="1">
    <location>
        <position position="1"/>
    </location>
</feature>
<gene>
    <name evidence="1" type="ORF">S01H4_10767</name>
</gene>
<evidence type="ECO:0000313" key="1">
    <source>
        <dbReference type="EMBL" id="GAG67699.1"/>
    </source>
</evidence>